<dbReference type="InterPro" id="IPR028081">
    <property type="entry name" value="Leu-bd"/>
</dbReference>
<dbReference type="CDD" id="cd06326">
    <property type="entry name" value="PBP1_ABC_ligand_binding-like"/>
    <property type="match status" value="1"/>
</dbReference>
<keyword evidence="2 3" id="KW-0732">Signal</keyword>
<accession>A0A6M4H2J6</accession>
<keyword evidence="6" id="KW-1185">Reference proteome</keyword>
<feature type="domain" description="Leucine-binding protein" evidence="4">
    <location>
        <begin position="26"/>
        <end position="366"/>
    </location>
</feature>
<reference evidence="5 6" key="1">
    <citation type="submission" date="2020-04" db="EMBL/GenBank/DDBJ databases">
        <title>Usitatibacter rugosus gen. nov., sp. nov. and Usitatibacter palustris sp. nov., novel members of Usitatibacteraceae fam. nov. within the order Nitrosomonadales isolated from soil.</title>
        <authorList>
            <person name="Huber K.J."/>
            <person name="Neumann-Schaal M."/>
            <person name="Geppert A."/>
            <person name="Luckner M."/>
            <person name="Wanner G."/>
            <person name="Overmann J."/>
        </authorList>
    </citation>
    <scope>NUCLEOTIDE SEQUENCE [LARGE SCALE GENOMIC DNA]</scope>
    <source>
        <strain evidence="5 6">0125_3</strain>
    </source>
</reference>
<protein>
    <recommendedName>
        <fullName evidence="4">Leucine-binding protein domain-containing protein</fullName>
    </recommendedName>
</protein>
<dbReference type="PANTHER" id="PTHR47235:SF1">
    <property type="entry name" value="BLR6548 PROTEIN"/>
    <property type="match status" value="1"/>
</dbReference>
<dbReference type="Pfam" id="PF13458">
    <property type="entry name" value="Peripla_BP_6"/>
    <property type="match status" value="1"/>
</dbReference>
<name>A0A6M4H2J6_9PROT</name>
<dbReference type="AlphaFoldDB" id="A0A6M4H2J6"/>
<comment type="similarity">
    <text evidence="1">Belongs to the leucine-binding protein family.</text>
</comment>
<evidence type="ECO:0000256" key="2">
    <source>
        <dbReference type="ARBA" id="ARBA00022729"/>
    </source>
</evidence>
<evidence type="ECO:0000256" key="3">
    <source>
        <dbReference type="SAM" id="SignalP"/>
    </source>
</evidence>
<dbReference type="Proteomes" id="UP000501534">
    <property type="component" value="Chromosome"/>
</dbReference>
<sequence>MYKRYAAAALAAIALPLSAGAQAQKILIGQSTPLTGSNAEIGKDIRDGANAYFRKVNEAGGINGRQIEMLSLDDKNDRKTAGANAVKLVNESHVLALFGFASATLSLDAMPIVKEKGVPFFAPFTGADAIHKQNDHVFVMRASYADELVKILEHWGSLGADRVTVLHYDDEIGNQNFATVERILKAANKKAVSVKVQRNAPLDDKAIQAIIKSDPQVIVATTLYGNTSELLKGLKAAKLPYNVTSLSFVGPSQLAKAAGADAAGVSVAGVVPPPTKKVVPVISECGDAVKKAGIPELNYTNLEACIAAKVLVEAIRRAGSNVTREGLYKALTGIGTYDAGGYTVSFSPESRHGSHYVELAVIGKNGQFRF</sequence>
<feature type="chain" id="PRO_5027058724" description="Leucine-binding protein domain-containing protein" evidence="3">
    <location>
        <begin position="22"/>
        <end position="370"/>
    </location>
</feature>
<dbReference type="SUPFAM" id="SSF53822">
    <property type="entry name" value="Periplasmic binding protein-like I"/>
    <property type="match status" value="1"/>
</dbReference>
<gene>
    <name evidence="5" type="ORF">DSM104443_03907</name>
</gene>
<organism evidence="5 6">
    <name type="scientific">Usitatibacter rugosus</name>
    <dbReference type="NCBI Taxonomy" id="2732067"/>
    <lineage>
        <taxon>Bacteria</taxon>
        <taxon>Pseudomonadati</taxon>
        <taxon>Pseudomonadota</taxon>
        <taxon>Betaproteobacteria</taxon>
        <taxon>Nitrosomonadales</taxon>
        <taxon>Usitatibacteraceae</taxon>
        <taxon>Usitatibacter</taxon>
    </lineage>
</organism>
<dbReference type="RefSeq" id="WP_171095339.1">
    <property type="nucleotide sequence ID" value="NZ_CP053069.1"/>
</dbReference>
<evidence type="ECO:0000313" key="5">
    <source>
        <dbReference type="EMBL" id="QJR12814.1"/>
    </source>
</evidence>
<proteinExistence type="inferred from homology"/>
<evidence type="ECO:0000256" key="1">
    <source>
        <dbReference type="ARBA" id="ARBA00010062"/>
    </source>
</evidence>
<evidence type="ECO:0000313" key="6">
    <source>
        <dbReference type="Proteomes" id="UP000501534"/>
    </source>
</evidence>
<dbReference type="EMBL" id="CP053069">
    <property type="protein sequence ID" value="QJR12814.1"/>
    <property type="molecule type" value="Genomic_DNA"/>
</dbReference>
<dbReference type="Gene3D" id="3.40.50.2300">
    <property type="match status" value="2"/>
</dbReference>
<dbReference type="PANTHER" id="PTHR47235">
    <property type="entry name" value="BLR6548 PROTEIN"/>
    <property type="match status" value="1"/>
</dbReference>
<feature type="signal peptide" evidence="3">
    <location>
        <begin position="1"/>
        <end position="21"/>
    </location>
</feature>
<dbReference type="KEGG" id="uru:DSM104443_03907"/>
<evidence type="ECO:0000259" key="4">
    <source>
        <dbReference type="Pfam" id="PF13458"/>
    </source>
</evidence>
<dbReference type="InterPro" id="IPR028082">
    <property type="entry name" value="Peripla_BP_I"/>
</dbReference>